<sequence>MIFHQLTNQEEIFMFKKSLRAIVYFLGLSGSADLAHAISSPDEIPKTNQTLYCPDYIVCTPKTGDGKRDCEPNTIPFGLSKDGMTVEQPYVQSTYKFVTATQWTPGDQQPVCTFHYTNKDRNETMYIVMAKNPGATFFADTSKPNLWRKVNAQLNVCDATTPTVCPFF</sequence>
<protein>
    <submittedName>
        <fullName evidence="3">Uncharacterized protein</fullName>
    </submittedName>
</protein>
<organism evidence="3">
    <name type="scientific">uncultured Caudovirales phage</name>
    <dbReference type="NCBI Taxonomy" id="2100421"/>
    <lineage>
        <taxon>Viruses</taxon>
        <taxon>Duplodnaviria</taxon>
        <taxon>Heunggongvirae</taxon>
        <taxon>Uroviricota</taxon>
        <taxon>Caudoviricetes</taxon>
        <taxon>Peduoviridae</taxon>
        <taxon>Maltschvirus</taxon>
        <taxon>Maltschvirus maltsch</taxon>
    </lineage>
</organism>
<dbReference type="EMBL" id="LR797389">
    <property type="protein sequence ID" value="CAB4212624.1"/>
    <property type="molecule type" value="Genomic_DNA"/>
</dbReference>
<evidence type="ECO:0000313" key="2">
    <source>
        <dbReference type="EMBL" id="CAB4182565.1"/>
    </source>
</evidence>
<proteinExistence type="predicted"/>
<dbReference type="EMBL" id="LR797029">
    <property type="protein sequence ID" value="CAB4182565.1"/>
    <property type="molecule type" value="Genomic_DNA"/>
</dbReference>
<dbReference type="EMBL" id="LR796424">
    <property type="protein sequence ID" value="CAB4144886.1"/>
    <property type="molecule type" value="Genomic_DNA"/>
</dbReference>
<evidence type="ECO:0000313" key="3">
    <source>
        <dbReference type="EMBL" id="CAB4212624.1"/>
    </source>
</evidence>
<reference evidence="3" key="1">
    <citation type="submission" date="2020-05" db="EMBL/GenBank/DDBJ databases">
        <authorList>
            <person name="Chiriac C."/>
            <person name="Salcher M."/>
            <person name="Ghai R."/>
            <person name="Kavagutti S V."/>
        </authorList>
    </citation>
    <scope>NUCLEOTIDE SEQUENCE</scope>
</reference>
<evidence type="ECO:0000313" key="1">
    <source>
        <dbReference type="EMBL" id="CAB4144886.1"/>
    </source>
</evidence>
<gene>
    <name evidence="2" type="ORF">UFOVP1089_9</name>
    <name evidence="3" type="ORF">UFOVP1443_28</name>
    <name evidence="1" type="ORF">UFOVP459_76</name>
</gene>
<name>A0A6J5SFE5_9CAUD</name>
<accession>A0A6J5SFE5</accession>